<proteinExistence type="predicted"/>
<keyword evidence="1" id="KW-1133">Transmembrane helix</keyword>
<reference evidence="2" key="2">
    <citation type="submission" date="2020-09" db="EMBL/GenBank/DDBJ databases">
        <authorList>
            <person name="Sun Q."/>
            <person name="Zhou Y."/>
        </authorList>
    </citation>
    <scope>NUCLEOTIDE SEQUENCE</scope>
    <source>
        <strain evidence="2">CGMCC 1.15966</strain>
    </source>
</reference>
<organism evidence="2 3">
    <name type="scientific">Sphingobacterium cellulitidis</name>
    <dbReference type="NCBI Taxonomy" id="1768011"/>
    <lineage>
        <taxon>Bacteria</taxon>
        <taxon>Pseudomonadati</taxon>
        <taxon>Bacteroidota</taxon>
        <taxon>Sphingobacteriia</taxon>
        <taxon>Sphingobacteriales</taxon>
        <taxon>Sphingobacteriaceae</taxon>
        <taxon>Sphingobacterium</taxon>
    </lineage>
</organism>
<protein>
    <recommendedName>
        <fullName evidence="4">Septum formation initiator</fullName>
    </recommendedName>
</protein>
<dbReference type="InterPro" id="IPR007060">
    <property type="entry name" value="FtsL/DivIC"/>
</dbReference>
<evidence type="ECO:0000256" key="1">
    <source>
        <dbReference type="SAM" id="Phobius"/>
    </source>
</evidence>
<gene>
    <name evidence="2" type="ORF">GCM10011516_21230</name>
</gene>
<sequence>MVEPMERFINTIRNQYLIAGVAFIVWMCFFDRYDITTQYNFQTEKTKLEKEKEYYTNEIESISQSIKDVQFNQSEIQRIAREKYKMKKDHEDVYILTEIDAPENN</sequence>
<dbReference type="Pfam" id="PF04977">
    <property type="entry name" value="DivIC"/>
    <property type="match status" value="1"/>
</dbReference>
<dbReference type="AlphaFoldDB" id="A0A8H9G227"/>
<reference evidence="2" key="1">
    <citation type="journal article" date="2014" name="Int. J. Syst. Evol. Microbiol.">
        <title>Complete genome sequence of Corynebacterium casei LMG S-19264T (=DSM 44701T), isolated from a smear-ripened cheese.</title>
        <authorList>
            <consortium name="US DOE Joint Genome Institute (JGI-PGF)"/>
            <person name="Walter F."/>
            <person name="Albersmeier A."/>
            <person name="Kalinowski J."/>
            <person name="Ruckert C."/>
        </authorList>
    </citation>
    <scope>NUCLEOTIDE SEQUENCE</scope>
    <source>
        <strain evidence="2">CGMCC 1.15966</strain>
    </source>
</reference>
<dbReference type="EMBL" id="BMKM01000004">
    <property type="protein sequence ID" value="GGE23291.1"/>
    <property type="molecule type" value="Genomic_DNA"/>
</dbReference>
<name>A0A8H9G227_9SPHI</name>
<feature type="transmembrane region" description="Helical" evidence="1">
    <location>
        <begin position="12"/>
        <end position="30"/>
    </location>
</feature>
<evidence type="ECO:0000313" key="3">
    <source>
        <dbReference type="Proteomes" id="UP000614460"/>
    </source>
</evidence>
<evidence type="ECO:0008006" key="4">
    <source>
        <dbReference type="Google" id="ProtNLM"/>
    </source>
</evidence>
<keyword evidence="3" id="KW-1185">Reference proteome</keyword>
<dbReference type="Proteomes" id="UP000614460">
    <property type="component" value="Unassembled WGS sequence"/>
</dbReference>
<accession>A0A8H9G227</accession>
<keyword evidence="1" id="KW-0472">Membrane</keyword>
<evidence type="ECO:0000313" key="2">
    <source>
        <dbReference type="EMBL" id="GGE23291.1"/>
    </source>
</evidence>
<comment type="caution">
    <text evidence="2">The sequence shown here is derived from an EMBL/GenBank/DDBJ whole genome shotgun (WGS) entry which is preliminary data.</text>
</comment>
<keyword evidence="1" id="KW-0812">Transmembrane</keyword>